<keyword evidence="1 8" id="KW-0831">Ubiquinone biosynthesis</keyword>
<dbReference type="Proteomes" id="UP001642520">
    <property type="component" value="Unassembled WGS sequence"/>
</dbReference>
<dbReference type="InterPro" id="IPR007715">
    <property type="entry name" value="Coq4"/>
</dbReference>
<gene>
    <name evidence="10" type="ORF">XYLVIOL_LOCUS6511</name>
</gene>
<comment type="cofactor">
    <cofactor evidence="8">
        <name>Zn(2+)</name>
        <dbReference type="ChEBI" id="CHEBI:29105"/>
    </cofactor>
</comment>
<dbReference type="PANTHER" id="PTHR12922">
    <property type="entry name" value="UBIQUINONE BIOSYNTHESIS PROTEIN"/>
    <property type="match status" value="1"/>
</dbReference>
<keyword evidence="7 8" id="KW-0456">Lyase</keyword>
<keyword evidence="11" id="KW-1185">Reference proteome</keyword>
<feature type="transmembrane region" description="Helical" evidence="9">
    <location>
        <begin position="9"/>
        <end position="29"/>
    </location>
</feature>
<organism evidence="10 11">
    <name type="scientific">Xylocopa violacea</name>
    <name type="common">Violet carpenter bee</name>
    <name type="synonym">Apis violacea</name>
    <dbReference type="NCBI Taxonomy" id="135666"/>
    <lineage>
        <taxon>Eukaryota</taxon>
        <taxon>Metazoa</taxon>
        <taxon>Ecdysozoa</taxon>
        <taxon>Arthropoda</taxon>
        <taxon>Hexapoda</taxon>
        <taxon>Insecta</taxon>
        <taxon>Pterygota</taxon>
        <taxon>Neoptera</taxon>
        <taxon>Endopterygota</taxon>
        <taxon>Hymenoptera</taxon>
        <taxon>Apocrita</taxon>
        <taxon>Aculeata</taxon>
        <taxon>Apoidea</taxon>
        <taxon>Anthophila</taxon>
        <taxon>Apidae</taxon>
        <taxon>Xylocopa</taxon>
        <taxon>Xylocopa</taxon>
    </lineage>
</organism>
<keyword evidence="9" id="KW-0812">Transmembrane</keyword>
<keyword evidence="5 8" id="KW-0496">Mitochondrion</keyword>
<evidence type="ECO:0000313" key="10">
    <source>
        <dbReference type="EMBL" id="CAL7944184.1"/>
    </source>
</evidence>
<comment type="function">
    <text evidence="8">Lyase that catalyzes the C1-decarboxylation of 4-hydroxy-3-methoxy-5-(all-trans-polyprenyl)benzoic acid into 2-methoxy-6-(all-trans-polyprenyl)phenol during ubiquinone biosynthesis.</text>
</comment>
<keyword evidence="6 8" id="KW-0472">Membrane</keyword>
<evidence type="ECO:0000256" key="8">
    <source>
        <dbReference type="HAMAP-Rule" id="MF_03111"/>
    </source>
</evidence>
<evidence type="ECO:0000256" key="4">
    <source>
        <dbReference type="ARBA" id="ARBA00022833"/>
    </source>
</evidence>
<dbReference type="PANTHER" id="PTHR12922:SF7">
    <property type="entry name" value="UBIQUINONE BIOSYNTHESIS PROTEIN COQ4 HOMOLOG, MITOCHONDRIAL"/>
    <property type="match status" value="1"/>
</dbReference>
<dbReference type="InterPro" id="IPR027540">
    <property type="entry name" value="Coq4_euk"/>
</dbReference>
<accession>A0ABP1NT48</accession>
<feature type="binding site" evidence="8">
    <location>
        <position position="241"/>
    </location>
    <ligand>
        <name>Zn(2+)</name>
        <dbReference type="ChEBI" id="CHEBI:29105"/>
    </ligand>
</feature>
<proteinExistence type="inferred from homology"/>
<evidence type="ECO:0000256" key="7">
    <source>
        <dbReference type="ARBA" id="ARBA00023239"/>
    </source>
</evidence>
<keyword evidence="3 8" id="KW-0999">Mitochondrion inner membrane</keyword>
<name>A0ABP1NT48_XYLVO</name>
<comment type="similarity">
    <text evidence="8">Belongs to the COQ4 family.</text>
</comment>
<comment type="subcellular location">
    <subcellularLocation>
        <location evidence="8">Mitochondrion inner membrane</location>
        <topology evidence="8">Peripheral membrane protein</topology>
        <orientation evidence="8">Matrix side</orientation>
    </subcellularLocation>
</comment>
<comment type="pathway">
    <text evidence="8">Cofactor biosynthesis; ubiquinone biosynthesis.</text>
</comment>
<evidence type="ECO:0000256" key="3">
    <source>
        <dbReference type="ARBA" id="ARBA00022792"/>
    </source>
</evidence>
<evidence type="ECO:0000256" key="1">
    <source>
        <dbReference type="ARBA" id="ARBA00022688"/>
    </source>
</evidence>
<evidence type="ECO:0000313" key="11">
    <source>
        <dbReference type="Proteomes" id="UP001642520"/>
    </source>
</evidence>
<dbReference type="EC" id="4.1.1.130" evidence="8"/>
<evidence type="ECO:0000256" key="5">
    <source>
        <dbReference type="ARBA" id="ARBA00023128"/>
    </source>
</evidence>
<feature type="binding site" evidence="8">
    <location>
        <position position="237"/>
    </location>
    <ligand>
        <name>Zn(2+)</name>
        <dbReference type="ChEBI" id="CHEBI:29105"/>
    </ligand>
</feature>
<keyword evidence="9" id="KW-1133">Transmembrane helix</keyword>
<keyword evidence="2 8" id="KW-0479">Metal-binding</keyword>
<sequence length="341" mass="38512">MPGTRQNVMFVRVGSALFYGLSSFLITVINKMVLTSFEFPSFQILGVGQMLATIMLLFAAKKLRYVEFPNLEATTCVKIWPLPIIYIVSGWSARSFSSDAASSASAFTMDYMKHRVSLSSVQRAILAAGAATISFMNPFRGDMIACLAETTGTDALSYCHRQMLATSEGRRILAEKPRISSSTVDLSALKCLPEGTLGRVYRDFLDVNNVSPDSRPPVRFVQDTEMAYVMQRYRETHDIFHALLLMPTTMLGEVSVKWVEALQLRLPMCLSGAIFGAYRLRQRQRKLYLEHHLPWAINTGIQAKFLLGFYFEERWDQHLADFHREINVVPLVPMKPVSNNT</sequence>
<feature type="transmembrane region" description="Helical" evidence="9">
    <location>
        <begin position="41"/>
        <end position="60"/>
    </location>
</feature>
<reference evidence="10 11" key="1">
    <citation type="submission" date="2024-08" db="EMBL/GenBank/DDBJ databases">
        <authorList>
            <person name="Will J Nash"/>
            <person name="Angela Man"/>
            <person name="Seanna McTaggart"/>
            <person name="Kendall Baker"/>
            <person name="Tom Barker"/>
            <person name="Leah Catchpole"/>
            <person name="Alex Durrant"/>
            <person name="Karim Gharbi"/>
            <person name="Naomi Irish"/>
            <person name="Gemy Kaithakottil"/>
            <person name="Debby Ku"/>
            <person name="Aaliyah Providence"/>
            <person name="Felix Shaw"/>
            <person name="David Swarbreck"/>
            <person name="Chris Watkins"/>
            <person name="Ann M. McCartney"/>
            <person name="Giulio Formenti"/>
            <person name="Alice Mouton"/>
            <person name="Noel Vella"/>
            <person name="Bjorn M von Reumont"/>
            <person name="Adriana Vella"/>
            <person name="Wilfried Haerty"/>
        </authorList>
    </citation>
    <scope>NUCLEOTIDE SEQUENCE [LARGE SCALE GENOMIC DNA]</scope>
</reference>
<comment type="caution">
    <text evidence="10">The sequence shown here is derived from an EMBL/GenBank/DDBJ whole genome shotgun (WGS) entry which is preliminary data.</text>
</comment>
<evidence type="ECO:0000256" key="6">
    <source>
        <dbReference type="ARBA" id="ARBA00023136"/>
    </source>
</evidence>
<dbReference type="EMBL" id="CAXAJV020001293">
    <property type="protein sequence ID" value="CAL7944184.1"/>
    <property type="molecule type" value="Genomic_DNA"/>
</dbReference>
<keyword evidence="4 8" id="KW-0862">Zinc</keyword>
<feature type="binding site" evidence="8">
    <location>
        <position position="253"/>
    </location>
    <ligand>
        <name>Zn(2+)</name>
        <dbReference type="ChEBI" id="CHEBI:29105"/>
    </ligand>
</feature>
<evidence type="ECO:0000256" key="2">
    <source>
        <dbReference type="ARBA" id="ARBA00022723"/>
    </source>
</evidence>
<feature type="binding site" evidence="8">
    <location>
        <position position="238"/>
    </location>
    <ligand>
        <name>Zn(2+)</name>
        <dbReference type="ChEBI" id="CHEBI:29105"/>
    </ligand>
</feature>
<protein>
    <recommendedName>
        <fullName evidence="8">Ubiquinone biosynthesis protein COQ4 homolog, mitochondrial</fullName>
    </recommendedName>
    <alternativeName>
        <fullName evidence="8">4-hydroxy-3-methoxy-5-polyprenylbenzoate decarboxylase</fullName>
        <ecNumber evidence="8">4.1.1.130</ecNumber>
    </alternativeName>
    <alternativeName>
        <fullName evidence="8">Coenzyme Q biosynthesis protein 4 homolog</fullName>
    </alternativeName>
</protein>
<comment type="catalytic activity">
    <reaction evidence="8">
        <text>a 4-hydroxy-3-methoxy-5-(all-trans-polyprenyl)benzoate + H(+) = a 2-methoxy-6-(all-trans-polyprenyl)phenol + CO2</text>
        <dbReference type="Rhea" id="RHEA:81179"/>
        <dbReference type="Rhea" id="RHEA-COMP:9551"/>
        <dbReference type="Rhea" id="RHEA-COMP:10931"/>
        <dbReference type="ChEBI" id="CHEBI:15378"/>
        <dbReference type="ChEBI" id="CHEBI:16526"/>
        <dbReference type="ChEBI" id="CHEBI:62731"/>
        <dbReference type="ChEBI" id="CHEBI:84443"/>
        <dbReference type="EC" id="4.1.1.130"/>
    </reaction>
</comment>
<dbReference type="Pfam" id="PF05019">
    <property type="entry name" value="Coq4"/>
    <property type="match status" value="1"/>
</dbReference>
<evidence type="ECO:0000256" key="9">
    <source>
        <dbReference type="SAM" id="Phobius"/>
    </source>
</evidence>
<comment type="subunit">
    <text evidence="8">Component of a multi-subunit COQ enzyme complex.</text>
</comment>
<dbReference type="HAMAP" id="MF_03111">
    <property type="entry name" value="Coq4"/>
    <property type="match status" value="1"/>
</dbReference>